<dbReference type="RefSeq" id="WP_085771364.1">
    <property type="nucleotide sequence ID" value="NZ_AP027149.1"/>
</dbReference>
<evidence type="ECO:0000259" key="1">
    <source>
        <dbReference type="Pfam" id="PF00561"/>
    </source>
</evidence>
<evidence type="ECO:0000313" key="2">
    <source>
        <dbReference type="EMBL" id="ARN81272.1"/>
    </source>
</evidence>
<protein>
    <submittedName>
        <fullName evidence="2">Alpha/beta hydrolase</fullName>
    </submittedName>
</protein>
<proteinExistence type="predicted"/>
<accession>A0A1W6MUL9</accession>
<keyword evidence="3" id="KW-1185">Reference proteome</keyword>
<organism evidence="2 3">
    <name type="scientific">Methylocystis bryophila</name>
    <dbReference type="NCBI Taxonomy" id="655015"/>
    <lineage>
        <taxon>Bacteria</taxon>
        <taxon>Pseudomonadati</taxon>
        <taxon>Pseudomonadota</taxon>
        <taxon>Alphaproteobacteria</taxon>
        <taxon>Hyphomicrobiales</taxon>
        <taxon>Methylocystaceae</taxon>
        <taxon>Methylocystis</taxon>
    </lineage>
</organism>
<dbReference type="OrthoDB" id="9804723at2"/>
<dbReference type="STRING" id="655015.B1812_09450"/>
<feature type="domain" description="AB hydrolase-1" evidence="1">
    <location>
        <begin position="26"/>
        <end position="174"/>
    </location>
</feature>
<dbReference type="Pfam" id="PF00561">
    <property type="entry name" value="Abhydrolase_1"/>
    <property type="match status" value="1"/>
</dbReference>
<dbReference type="SUPFAM" id="SSF53474">
    <property type="entry name" value="alpha/beta-Hydrolases"/>
    <property type="match status" value="1"/>
</dbReference>
<dbReference type="InterPro" id="IPR000073">
    <property type="entry name" value="AB_hydrolase_1"/>
</dbReference>
<keyword evidence="2" id="KW-0378">Hydrolase</keyword>
<dbReference type="PRINTS" id="PR00111">
    <property type="entry name" value="ABHYDROLASE"/>
</dbReference>
<gene>
    <name evidence="2" type="ORF">B1812_09450</name>
</gene>
<dbReference type="GO" id="GO:0016787">
    <property type="term" value="F:hydrolase activity"/>
    <property type="evidence" value="ECO:0007669"/>
    <property type="project" value="UniProtKB-KW"/>
</dbReference>
<sequence>MEEFLSEGVAIAYVVFEPREQDRNEPIVLVHGFASTHAVNWLFNQWAKTLTEDGRRVVMLDLRGHGRSQKLYDPEAYTFGAMADDTLRLMEHLGMDRADIMGYSMGGRVATQLALSHPERVRALILGGVGANLLAPTALMPGMAEAMEAADIQDVDDHSLKIFRGFAESTRSDLKALAACARGLKPSFGPQDLARVEAPTLICAGTRDDVAGDPHPLGNLFRQADVIDIPGRDHNRAVGDRVFKQAVLEFLAARP</sequence>
<dbReference type="KEGG" id="mbry:B1812_09450"/>
<dbReference type="Gene3D" id="3.40.50.1820">
    <property type="entry name" value="alpha/beta hydrolase"/>
    <property type="match status" value="1"/>
</dbReference>
<dbReference type="InterPro" id="IPR029058">
    <property type="entry name" value="AB_hydrolase_fold"/>
</dbReference>
<dbReference type="Proteomes" id="UP000193978">
    <property type="component" value="Chromosome"/>
</dbReference>
<name>A0A1W6MUL9_9HYPH</name>
<dbReference type="InterPro" id="IPR050266">
    <property type="entry name" value="AB_hydrolase_sf"/>
</dbReference>
<reference evidence="2 3" key="1">
    <citation type="submission" date="2017-02" db="EMBL/GenBank/DDBJ databases">
        <authorList>
            <person name="Peterson S.W."/>
        </authorList>
    </citation>
    <scope>NUCLEOTIDE SEQUENCE [LARGE SCALE GENOMIC DNA]</scope>
    <source>
        <strain evidence="2 3">S285</strain>
    </source>
</reference>
<dbReference type="PANTHER" id="PTHR43798">
    <property type="entry name" value="MONOACYLGLYCEROL LIPASE"/>
    <property type="match status" value="1"/>
</dbReference>
<evidence type="ECO:0000313" key="3">
    <source>
        <dbReference type="Proteomes" id="UP000193978"/>
    </source>
</evidence>
<dbReference type="AlphaFoldDB" id="A0A1W6MUL9"/>
<dbReference type="EMBL" id="CP019948">
    <property type="protein sequence ID" value="ARN81272.1"/>
    <property type="molecule type" value="Genomic_DNA"/>
</dbReference>